<dbReference type="InterPro" id="IPR041916">
    <property type="entry name" value="Anti_sigma_zinc_sf"/>
</dbReference>
<keyword evidence="2" id="KW-0812">Transmembrane</keyword>
<keyword evidence="9" id="KW-1185">Reference proteome</keyword>
<evidence type="ECO:0000256" key="6">
    <source>
        <dbReference type="ARBA" id="ARBA00024438"/>
    </source>
</evidence>
<proteinExistence type="inferred from homology"/>
<feature type="domain" description="Putative zinc-finger" evidence="7">
    <location>
        <begin position="3"/>
        <end position="36"/>
    </location>
</feature>
<evidence type="ECO:0000259" key="7">
    <source>
        <dbReference type="Pfam" id="PF13490"/>
    </source>
</evidence>
<dbReference type="Gene3D" id="1.10.10.1320">
    <property type="entry name" value="Anti-sigma factor, zinc-finger domain"/>
    <property type="match status" value="1"/>
</dbReference>
<comment type="similarity">
    <text evidence="5">Belongs to the zinc-associated anti-sigma factor (ZAS) superfamily. Anti-sigma-W factor family.</text>
</comment>
<evidence type="ECO:0000256" key="4">
    <source>
        <dbReference type="ARBA" id="ARBA00023136"/>
    </source>
</evidence>
<evidence type="ECO:0000256" key="5">
    <source>
        <dbReference type="ARBA" id="ARBA00024353"/>
    </source>
</evidence>
<evidence type="ECO:0000256" key="1">
    <source>
        <dbReference type="ARBA" id="ARBA00004167"/>
    </source>
</evidence>
<organism evidence="8 9">
    <name type="scientific">Paenibacillus gansuensis</name>
    <dbReference type="NCBI Taxonomy" id="306542"/>
    <lineage>
        <taxon>Bacteria</taxon>
        <taxon>Bacillati</taxon>
        <taxon>Bacillota</taxon>
        <taxon>Bacilli</taxon>
        <taxon>Bacillales</taxon>
        <taxon>Paenibacillaceae</taxon>
        <taxon>Paenibacillus</taxon>
    </lineage>
</organism>
<dbReference type="EMBL" id="JBHUME010000001">
    <property type="protein sequence ID" value="MFD2610815.1"/>
    <property type="molecule type" value="Genomic_DNA"/>
</dbReference>
<comment type="subcellular location">
    <subcellularLocation>
        <location evidence="1">Membrane</location>
        <topology evidence="1">Single-pass membrane protein</topology>
    </subcellularLocation>
</comment>
<evidence type="ECO:0000313" key="8">
    <source>
        <dbReference type="EMBL" id="MFD2610815.1"/>
    </source>
</evidence>
<dbReference type="InterPro" id="IPR051474">
    <property type="entry name" value="Anti-sigma-K/W_factor"/>
</dbReference>
<dbReference type="PANTHER" id="PTHR37461:SF1">
    <property type="entry name" value="ANTI-SIGMA-K FACTOR RSKA"/>
    <property type="match status" value="1"/>
</dbReference>
<sequence length="203" mass="22136">MDCRQAISLIHEYLDGDLDAPGTAELNRHLAECGDCSKHFQELERTTALMSLVTPEKAPDDLTARIMGALPAAPRKPQRRWTQWVRKHPAISAAAVFLVVMASSFASLWNQESELIVKGTDLSQVVIQGDTVIVPEGHTVAGNLTVENGQTQVYGDVEGDLTVIDGSMNLASTAHIAGHITQVNQALDWIWYKIGTTFNSITN</sequence>
<reference evidence="9" key="1">
    <citation type="journal article" date="2019" name="Int. J. Syst. Evol. Microbiol.">
        <title>The Global Catalogue of Microorganisms (GCM) 10K type strain sequencing project: providing services to taxonomists for standard genome sequencing and annotation.</title>
        <authorList>
            <consortium name="The Broad Institute Genomics Platform"/>
            <consortium name="The Broad Institute Genome Sequencing Center for Infectious Disease"/>
            <person name="Wu L."/>
            <person name="Ma J."/>
        </authorList>
    </citation>
    <scope>NUCLEOTIDE SEQUENCE [LARGE SCALE GENOMIC DNA]</scope>
    <source>
        <strain evidence="9">KCTC 3950</strain>
    </source>
</reference>
<evidence type="ECO:0000256" key="2">
    <source>
        <dbReference type="ARBA" id="ARBA00022692"/>
    </source>
</evidence>
<keyword evidence="3" id="KW-1133">Transmembrane helix</keyword>
<dbReference type="InterPro" id="IPR027383">
    <property type="entry name" value="Znf_put"/>
</dbReference>
<accession>A0ABW5P6H6</accession>
<evidence type="ECO:0000313" key="9">
    <source>
        <dbReference type="Proteomes" id="UP001597541"/>
    </source>
</evidence>
<comment type="caution">
    <text evidence="8">The sequence shown here is derived from an EMBL/GenBank/DDBJ whole genome shotgun (WGS) entry which is preliminary data.</text>
</comment>
<dbReference type="PANTHER" id="PTHR37461">
    <property type="entry name" value="ANTI-SIGMA-K FACTOR RSKA"/>
    <property type="match status" value="1"/>
</dbReference>
<protein>
    <recommendedName>
        <fullName evidence="6">Anti-sigma-W factor RsiW</fullName>
    </recommendedName>
</protein>
<dbReference type="Pfam" id="PF13490">
    <property type="entry name" value="zf-HC2"/>
    <property type="match status" value="1"/>
</dbReference>
<name>A0ABW5P6H6_9BACL</name>
<keyword evidence="4" id="KW-0472">Membrane</keyword>
<dbReference type="RefSeq" id="WP_377598910.1">
    <property type="nucleotide sequence ID" value="NZ_JBHUME010000001.1"/>
</dbReference>
<gene>
    <name evidence="8" type="ORF">ACFSUF_00080</name>
</gene>
<evidence type="ECO:0000256" key="3">
    <source>
        <dbReference type="ARBA" id="ARBA00022989"/>
    </source>
</evidence>
<dbReference type="Proteomes" id="UP001597541">
    <property type="component" value="Unassembled WGS sequence"/>
</dbReference>